<sequence length="306" mass="32769">MFNTNLRHRPSVANLISTVVSPPPRGLSLLESALPEHDLAVPIPNTNPQRTLRMLVLTPSSAADLPRIQRFASLTGGQDVAVVFHMDRSPTITSTASSASSVPRHPQQGSIGAAVNDGSEGEEPTQTSPLAAFHALEILLLDSALALPLIPLPRPAALPRLVSAFLRGVAQANAAGHGPRNAQQQSQANVPRGRGTGGLAIPTSAPVNAALDLLPWCSSEAPLRREHVHILSDLCPNLRSVAELAAWAGRAEGYRGRIRGEEEIGEGMSRREIERAARAWRLLSEYLGERAARGVVEFWEKETVVL</sequence>
<reference evidence="2" key="1">
    <citation type="journal article" date="2020" name="Stud. Mycol.">
        <title>101 Dothideomycetes genomes: a test case for predicting lifestyles and emergence of pathogens.</title>
        <authorList>
            <person name="Haridas S."/>
            <person name="Albert R."/>
            <person name="Binder M."/>
            <person name="Bloem J."/>
            <person name="Labutti K."/>
            <person name="Salamov A."/>
            <person name="Andreopoulos B."/>
            <person name="Baker S."/>
            <person name="Barry K."/>
            <person name="Bills G."/>
            <person name="Bluhm B."/>
            <person name="Cannon C."/>
            <person name="Castanera R."/>
            <person name="Culley D."/>
            <person name="Daum C."/>
            <person name="Ezra D."/>
            <person name="Gonzalez J."/>
            <person name="Henrissat B."/>
            <person name="Kuo A."/>
            <person name="Liang C."/>
            <person name="Lipzen A."/>
            <person name="Lutzoni F."/>
            <person name="Magnuson J."/>
            <person name="Mondo S."/>
            <person name="Nolan M."/>
            <person name="Ohm R."/>
            <person name="Pangilinan J."/>
            <person name="Park H.-J."/>
            <person name="Ramirez L."/>
            <person name="Alfaro M."/>
            <person name="Sun H."/>
            <person name="Tritt A."/>
            <person name="Yoshinaga Y."/>
            <person name="Zwiers L.-H."/>
            <person name="Turgeon B."/>
            <person name="Goodwin S."/>
            <person name="Spatafora J."/>
            <person name="Crous P."/>
            <person name="Grigoriev I."/>
        </authorList>
    </citation>
    <scope>NUCLEOTIDE SEQUENCE</scope>
    <source>
        <strain evidence="2">ATCC 16933</strain>
    </source>
</reference>
<dbReference type="AlphaFoldDB" id="A0A6A6P7A8"/>
<keyword evidence="3" id="KW-1185">Reference proteome</keyword>
<evidence type="ECO:0000256" key="1">
    <source>
        <dbReference type="SAM" id="MobiDB-lite"/>
    </source>
</evidence>
<protein>
    <submittedName>
        <fullName evidence="2">Uncharacterized protein</fullName>
    </submittedName>
</protein>
<dbReference type="Proteomes" id="UP000799766">
    <property type="component" value="Unassembled WGS sequence"/>
</dbReference>
<feature type="region of interest" description="Disordered" evidence="1">
    <location>
        <begin position="175"/>
        <end position="198"/>
    </location>
</feature>
<name>A0A6A6P7A8_9PEZI</name>
<evidence type="ECO:0000313" key="2">
    <source>
        <dbReference type="EMBL" id="KAF2459840.1"/>
    </source>
</evidence>
<accession>A0A6A6P7A8</accession>
<organism evidence="2 3">
    <name type="scientific">Lineolata rhizophorae</name>
    <dbReference type="NCBI Taxonomy" id="578093"/>
    <lineage>
        <taxon>Eukaryota</taxon>
        <taxon>Fungi</taxon>
        <taxon>Dikarya</taxon>
        <taxon>Ascomycota</taxon>
        <taxon>Pezizomycotina</taxon>
        <taxon>Dothideomycetes</taxon>
        <taxon>Dothideomycetes incertae sedis</taxon>
        <taxon>Lineolatales</taxon>
        <taxon>Lineolataceae</taxon>
        <taxon>Lineolata</taxon>
    </lineage>
</organism>
<evidence type="ECO:0000313" key="3">
    <source>
        <dbReference type="Proteomes" id="UP000799766"/>
    </source>
</evidence>
<proteinExistence type="predicted"/>
<dbReference type="EMBL" id="MU001674">
    <property type="protein sequence ID" value="KAF2459840.1"/>
    <property type="molecule type" value="Genomic_DNA"/>
</dbReference>
<dbReference type="OrthoDB" id="2129069at2759"/>
<feature type="region of interest" description="Disordered" evidence="1">
    <location>
        <begin position="92"/>
        <end position="126"/>
    </location>
</feature>
<gene>
    <name evidence="2" type="ORF">BDY21DRAFT_336635</name>
</gene>